<feature type="non-terminal residue" evidence="2">
    <location>
        <position position="157"/>
    </location>
</feature>
<proteinExistence type="predicted"/>
<protein>
    <submittedName>
        <fullName evidence="2">Uncharacterized protein</fullName>
    </submittedName>
</protein>
<dbReference type="AlphaFoldDB" id="A0A9J5WCJ0"/>
<accession>A0A9J5WCJ0</accession>
<evidence type="ECO:0000313" key="3">
    <source>
        <dbReference type="Proteomes" id="UP000824120"/>
    </source>
</evidence>
<dbReference type="PANTHER" id="PTHR37249">
    <property type="entry name" value="OS03G0206201 PROTEIN"/>
    <property type="match status" value="1"/>
</dbReference>
<gene>
    <name evidence="2" type="ORF">H5410_063185</name>
</gene>
<keyword evidence="3" id="KW-1185">Reference proteome</keyword>
<sequence>GGEYSTSYSFYSSTKIVNELSFFQELLFSSKGCQENFPKIKSFLQYEDFWVLCCVLDDGNYSFLSFICFNTGGMSFKWQNTDTTMTIKNRKLQDNGYGPSINEDDSSKLGLEDYSPIDPVPSSKASVKPGPVEHGTPLMPYIPKPSPPPISTIDGLP</sequence>
<name>A0A9J5WCJ0_SOLCO</name>
<evidence type="ECO:0000256" key="1">
    <source>
        <dbReference type="SAM" id="MobiDB-lite"/>
    </source>
</evidence>
<feature type="region of interest" description="Disordered" evidence="1">
    <location>
        <begin position="90"/>
        <end position="157"/>
    </location>
</feature>
<dbReference type="Proteomes" id="UP000824120">
    <property type="component" value="Chromosome 12"/>
</dbReference>
<reference evidence="2 3" key="1">
    <citation type="submission" date="2020-09" db="EMBL/GenBank/DDBJ databases">
        <title>De no assembly of potato wild relative species, Solanum commersonii.</title>
        <authorList>
            <person name="Cho K."/>
        </authorList>
    </citation>
    <scope>NUCLEOTIDE SEQUENCE [LARGE SCALE GENOMIC DNA]</scope>
    <source>
        <strain evidence="2">LZ3.2</strain>
        <tissue evidence="2">Leaf</tissue>
    </source>
</reference>
<feature type="compositionally biased region" description="Pro residues" evidence="1">
    <location>
        <begin position="140"/>
        <end position="150"/>
    </location>
</feature>
<evidence type="ECO:0000313" key="2">
    <source>
        <dbReference type="EMBL" id="KAG5573419.1"/>
    </source>
</evidence>
<organism evidence="2 3">
    <name type="scientific">Solanum commersonii</name>
    <name type="common">Commerson's wild potato</name>
    <name type="synonym">Commerson's nightshade</name>
    <dbReference type="NCBI Taxonomy" id="4109"/>
    <lineage>
        <taxon>Eukaryota</taxon>
        <taxon>Viridiplantae</taxon>
        <taxon>Streptophyta</taxon>
        <taxon>Embryophyta</taxon>
        <taxon>Tracheophyta</taxon>
        <taxon>Spermatophyta</taxon>
        <taxon>Magnoliopsida</taxon>
        <taxon>eudicotyledons</taxon>
        <taxon>Gunneridae</taxon>
        <taxon>Pentapetalae</taxon>
        <taxon>asterids</taxon>
        <taxon>lamiids</taxon>
        <taxon>Solanales</taxon>
        <taxon>Solanaceae</taxon>
        <taxon>Solanoideae</taxon>
        <taxon>Solaneae</taxon>
        <taxon>Solanum</taxon>
    </lineage>
</organism>
<dbReference type="EMBL" id="JACXVP010000012">
    <property type="protein sequence ID" value="KAG5573419.1"/>
    <property type="molecule type" value="Genomic_DNA"/>
</dbReference>
<dbReference type="PANTHER" id="PTHR37249:SF8">
    <property type="match status" value="1"/>
</dbReference>
<dbReference type="OrthoDB" id="1938519at2759"/>
<comment type="caution">
    <text evidence="2">The sequence shown here is derived from an EMBL/GenBank/DDBJ whole genome shotgun (WGS) entry which is preliminary data.</text>
</comment>